<dbReference type="InterPro" id="IPR043504">
    <property type="entry name" value="Peptidase_S1_PA_chymotrypsin"/>
</dbReference>
<reference evidence="3" key="1">
    <citation type="submission" date="2021-03" db="EMBL/GenBank/DDBJ databases">
        <authorList>
            <person name="Bekaert M."/>
        </authorList>
    </citation>
    <scope>NUCLEOTIDE SEQUENCE</scope>
</reference>
<dbReference type="PRINTS" id="PR00722">
    <property type="entry name" value="CHYMOTRYPSIN"/>
</dbReference>
<comment type="caution">
    <text evidence="3">The sequence shown here is derived from an EMBL/GenBank/DDBJ whole genome shotgun (WGS) entry which is preliminary data.</text>
</comment>
<sequence length="158" mass="18183">MFPWQAMIQHRSTRRDAWDIKCGAVFISERWLITAAHCVDGRFGNRRIVYGFSKQFEPDKKIGQIKRFITHPKFERNADLKKDMFFGENDIALVELKAPIQFTEASNAVALSNNKHIIDFQACTITGWGFLNSGGKLISIEKEGITKLIFDRIPNYTK</sequence>
<evidence type="ECO:0000313" key="3">
    <source>
        <dbReference type="EMBL" id="CAG2193880.1"/>
    </source>
</evidence>
<dbReference type="Proteomes" id="UP000683360">
    <property type="component" value="Unassembled WGS sequence"/>
</dbReference>
<dbReference type="GO" id="GO:0004252">
    <property type="term" value="F:serine-type endopeptidase activity"/>
    <property type="evidence" value="ECO:0007669"/>
    <property type="project" value="InterPro"/>
</dbReference>
<dbReference type="PANTHER" id="PTHR24252:SF7">
    <property type="entry name" value="HYALIN"/>
    <property type="match status" value="1"/>
</dbReference>
<keyword evidence="3" id="KW-0378">Hydrolase</keyword>
<dbReference type="SUPFAM" id="SSF50494">
    <property type="entry name" value="Trypsin-like serine proteases"/>
    <property type="match status" value="1"/>
</dbReference>
<dbReference type="AlphaFoldDB" id="A0A8S3QCR3"/>
<gene>
    <name evidence="3" type="ORF">MEDL_9031</name>
</gene>
<keyword evidence="4" id="KW-1185">Reference proteome</keyword>
<keyword evidence="1" id="KW-1015">Disulfide bond</keyword>
<dbReference type="InterPro" id="IPR018114">
    <property type="entry name" value="TRYPSIN_HIS"/>
</dbReference>
<dbReference type="FunFam" id="2.40.10.10:FF:000068">
    <property type="entry name" value="transmembrane protease serine 2"/>
    <property type="match status" value="1"/>
</dbReference>
<dbReference type="PROSITE" id="PS50240">
    <property type="entry name" value="TRYPSIN_DOM"/>
    <property type="match status" value="1"/>
</dbReference>
<dbReference type="OrthoDB" id="6380398at2759"/>
<evidence type="ECO:0000259" key="2">
    <source>
        <dbReference type="PROSITE" id="PS50240"/>
    </source>
</evidence>
<organism evidence="3 4">
    <name type="scientific">Mytilus edulis</name>
    <name type="common">Blue mussel</name>
    <dbReference type="NCBI Taxonomy" id="6550"/>
    <lineage>
        <taxon>Eukaryota</taxon>
        <taxon>Metazoa</taxon>
        <taxon>Spiralia</taxon>
        <taxon>Lophotrochozoa</taxon>
        <taxon>Mollusca</taxon>
        <taxon>Bivalvia</taxon>
        <taxon>Autobranchia</taxon>
        <taxon>Pteriomorphia</taxon>
        <taxon>Mytilida</taxon>
        <taxon>Mytiloidea</taxon>
        <taxon>Mytilidae</taxon>
        <taxon>Mytilinae</taxon>
        <taxon>Mytilus</taxon>
    </lineage>
</organism>
<dbReference type="EMBL" id="CAJPWZ010000467">
    <property type="protein sequence ID" value="CAG2193880.1"/>
    <property type="molecule type" value="Genomic_DNA"/>
</dbReference>
<protein>
    <submittedName>
        <fullName evidence="3">TMPRSS11E</fullName>
        <ecNumber evidence="3">3.4.21.-</ecNumber>
    </submittedName>
</protein>
<proteinExistence type="predicted"/>
<evidence type="ECO:0000313" key="4">
    <source>
        <dbReference type="Proteomes" id="UP000683360"/>
    </source>
</evidence>
<dbReference type="Pfam" id="PF00089">
    <property type="entry name" value="Trypsin"/>
    <property type="match status" value="1"/>
</dbReference>
<feature type="domain" description="Peptidase S1" evidence="2">
    <location>
        <begin position="1"/>
        <end position="158"/>
    </location>
</feature>
<evidence type="ECO:0000256" key="1">
    <source>
        <dbReference type="ARBA" id="ARBA00023157"/>
    </source>
</evidence>
<dbReference type="EC" id="3.4.21.-" evidence="3"/>
<dbReference type="GO" id="GO:0006508">
    <property type="term" value="P:proteolysis"/>
    <property type="evidence" value="ECO:0007669"/>
    <property type="project" value="InterPro"/>
</dbReference>
<name>A0A8S3QCR3_MYTED</name>
<dbReference type="InterPro" id="IPR001254">
    <property type="entry name" value="Trypsin_dom"/>
</dbReference>
<dbReference type="PROSITE" id="PS00134">
    <property type="entry name" value="TRYPSIN_HIS"/>
    <property type="match status" value="1"/>
</dbReference>
<dbReference type="Gene3D" id="2.40.10.10">
    <property type="entry name" value="Trypsin-like serine proteases"/>
    <property type="match status" value="1"/>
</dbReference>
<dbReference type="InterPro" id="IPR001314">
    <property type="entry name" value="Peptidase_S1A"/>
</dbReference>
<dbReference type="SMART" id="SM00020">
    <property type="entry name" value="Tryp_SPc"/>
    <property type="match status" value="1"/>
</dbReference>
<dbReference type="PANTHER" id="PTHR24252">
    <property type="entry name" value="ACROSIN-RELATED"/>
    <property type="match status" value="1"/>
</dbReference>
<accession>A0A8S3QCR3</accession>
<dbReference type="InterPro" id="IPR009003">
    <property type="entry name" value="Peptidase_S1_PA"/>
</dbReference>